<proteinExistence type="predicted"/>
<accession>A0A9J6FCM0</accession>
<sequence length="102" mass="12104">MGTIALTAWDKVRALLQVSEPPVNQEEWSKQIHQAVRKHTTELTTTREQPTVDNHLLALWDRRLSLRKKLHRNKHNKKLRRQLQELSDEIQKYSQRCNCAIV</sequence>
<evidence type="ECO:0000313" key="2">
    <source>
        <dbReference type="Proteomes" id="UP000821853"/>
    </source>
</evidence>
<dbReference type="VEuPathDB" id="VectorBase:HLOH_062151"/>
<dbReference type="Proteomes" id="UP000821853">
    <property type="component" value="Chromosome 1"/>
</dbReference>
<protein>
    <submittedName>
        <fullName evidence="1">Uncharacterized protein</fullName>
    </submittedName>
</protein>
<organism evidence="1 2">
    <name type="scientific">Haemaphysalis longicornis</name>
    <name type="common">Bush tick</name>
    <dbReference type="NCBI Taxonomy" id="44386"/>
    <lineage>
        <taxon>Eukaryota</taxon>
        <taxon>Metazoa</taxon>
        <taxon>Ecdysozoa</taxon>
        <taxon>Arthropoda</taxon>
        <taxon>Chelicerata</taxon>
        <taxon>Arachnida</taxon>
        <taxon>Acari</taxon>
        <taxon>Parasitiformes</taxon>
        <taxon>Ixodida</taxon>
        <taxon>Ixodoidea</taxon>
        <taxon>Ixodidae</taxon>
        <taxon>Haemaphysalinae</taxon>
        <taxon>Haemaphysalis</taxon>
    </lineage>
</organism>
<name>A0A9J6FCM0_HAELO</name>
<keyword evidence="2" id="KW-1185">Reference proteome</keyword>
<dbReference type="AlphaFoldDB" id="A0A9J6FCM0"/>
<reference evidence="1 2" key="1">
    <citation type="journal article" date="2020" name="Cell">
        <title>Large-Scale Comparative Analyses of Tick Genomes Elucidate Their Genetic Diversity and Vector Capacities.</title>
        <authorList>
            <consortium name="Tick Genome and Microbiome Consortium (TIGMIC)"/>
            <person name="Jia N."/>
            <person name="Wang J."/>
            <person name="Shi W."/>
            <person name="Du L."/>
            <person name="Sun Y."/>
            <person name="Zhan W."/>
            <person name="Jiang J.F."/>
            <person name="Wang Q."/>
            <person name="Zhang B."/>
            <person name="Ji P."/>
            <person name="Bell-Sakyi L."/>
            <person name="Cui X.M."/>
            <person name="Yuan T.T."/>
            <person name="Jiang B.G."/>
            <person name="Yang W.F."/>
            <person name="Lam T.T."/>
            <person name="Chang Q.C."/>
            <person name="Ding S.J."/>
            <person name="Wang X.J."/>
            <person name="Zhu J.G."/>
            <person name="Ruan X.D."/>
            <person name="Zhao L."/>
            <person name="Wei J.T."/>
            <person name="Ye R.Z."/>
            <person name="Que T.C."/>
            <person name="Du C.H."/>
            <person name="Zhou Y.H."/>
            <person name="Cheng J.X."/>
            <person name="Dai P.F."/>
            <person name="Guo W.B."/>
            <person name="Han X.H."/>
            <person name="Huang E.J."/>
            <person name="Li L.F."/>
            <person name="Wei W."/>
            <person name="Gao Y.C."/>
            <person name="Liu J.Z."/>
            <person name="Shao H.Z."/>
            <person name="Wang X."/>
            <person name="Wang C.C."/>
            <person name="Yang T.C."/>
            <person name="Huo Q.B."/>
            <person name="Li W."/>
            <person name="Chen H.Y."/>
            <person name="Chen S.E."/>
            <person name="Zhou L.G."/>
            <person name="Ni X.B."/>
            <person name="Tian J.H."/>
            <person name="Sheng Y."/>
            <person name="Liu T."/>
            <person name="Pan Y.S."/>
            <person name="Xia L.Y."/>
            <person name="Li J."/>
            <person name="Zhao F."/>
            <person name="Cao W.C."/>
        </authorList>
    </citation>
    <scope>NUCLEOTIDE SEQUENCE [LARGE SCALE GENOMIC DNA]</scope>
    <source>
        <strain evidence="1">HaeL-2018</strain>
    </source>
</reference>
<gene>
    <name evidence="1" type="ORF">HPB48_016453</name>
</gene>
<comment type="caution">
    <text evidence="1">The sequence shown here is derived from an EMBL/GenBank/DDBJ whole genome shotgun (WGS) entry which is preliminary data.</text>
</comment>
<dbReference type="EMBL" id="JABSTR010000001">
    <property type="protein sequence ID" value="KAH9360559.1"/>
    <property type="molecule type" value="Genomic_DNA"/>
</dbReference>
<evidence type="ECO:0000313" key="1">
    <source>
        <dbReference type="EMBL" id="KAH9360559.1"/>
    </source>
</evidence>